<dbReference type="GO" id="GO:0008486">
    <property type="term" value="F:diphosphoinositol-polyphosphate diphosphatase activity"/>
    <property type="evidence" value="ECO:0007669"/>
    <property type="project" value="TreeGrafter"/>
</dbReference>
<keyword evidence="4" id="KW-0460">Magnesium</keyword>
<dbReference type="SUPFAM" id="SSF55811">
    <property type="entry name" value="Nudix"/>
    <property type="match status" value="1"/>
</dbReference>
<evidence type="ECO:0000259" key="5">
    <source>
        <dbReference type="PROSITE" id="PS51462"/>
    </source>
</evidence>
<dbReference type="GO" id="GO:0034431">
    <property type="term" value="F:bis(5'-adenosyl)-hexaphosphatase activity"/>
    <property type="evidence" value="ECO:0007669"/>
    <property type="project" value="TreeGrafter"/>
</dbReference>
<evidence type="ECO:0000256" key="4">
    <source>
        <dbReference type="ARBA" id="ARBA00022842"/>
    </source>
</evidence>
<dbReference type="InterPro" id="IPR000086">
    <property type="entry name" value="NUDIX_hydrolase_dom"/>
</dbReference>
<dbReference type="RefSeq" id="WP_090185805.1">
    <property type="nucleotide sequence ID" value="NZ_CP072994.1"/>
</dbReference>
<protein>
    <submittedName>
        <fullName evidence="6">NUDIX domain-containing protein</fullName>
    </submittedName>
</protein>
<dbReference type="Proteomes" id="UP000199550">
    <property type="component" value="Unassembled WGS sequence"/>
</dbReference>
<feature type="domain" description="Nudix hydrolase" evidence="5">
    <location>
        <begin position="27"/>
        <end position="159"/>
    </location>
</feature>
<dbReference type="Pfam" id="PF00293">
    <property type="entry name" value="NUDIX"/>
    <property type="match status" value="1"/>
</dbReference>
<evidence type="ECO:0000313" key="7">
    <source>
        <dbReference type="Proteomes" id="UP000199550"/>
    </source>
</evidence>
<dbReference type="GO" id="GO:0005737">
    <property type="term" value="C:cytoplasm"/>
    <property type="evidence" value="ECO:0007669"/>
    <property type="project" value="TreeGrafter"/>
</dbReference>
<dbReference type="STRING" id="195913.SAMN04488004_103167"/>
<dbReference type="PANTHER" id="PTHR12629:SF0">
    <property type="entry name" value="DIPHOSPHOINOSITOL-POLYPHOSPHATE DIPHOSPHATASE"/>
    <property type="match status" value="1"/>
</dbReference>
<dbReference type="GO" id="GO:0000298">
    <property type="term" value="F:endopolyphosphatase activity"/>
    <property type="evidence" value="ECO:0007669"/>
    <property type="project" value="TreeGrafter"/>
</dbReference>
<dbReference type="PROSITE" id="PS51462">
    <property type="entry name" value="NUDIX"/>
    <property type="match status" value="1"/>
</dbReference>
<keyword evidence="2" id="KW-0479">Metal-binding</keyword>
<dbReference type="EMBL" id="FOTF01000003">
    <property type="protein sequence ID" value="SFK87510.1"/>
    <property type="molecule type" value="Genomic_DNA"/>
</dbReference>
<comment type="cofactor">
    <cofactor evidence="1">
        <name>Mg(2+)</name>
        <dbReference type="ChEBI" id="CHEBI:18420"/>
    </cofactor>
</comment>
<dbReference type="GO" id="GO:0046872">
    <property type="term" value="F:metal ion binding"/>
    <property type="evidence" value="ECO:0007669"/>
    <property type="project" value="UniProtKB-KW"/>
</dbReference>
<name>A0A1I4D3W9_9RHOB</name>
<organism evidence="6 7">
    <name type="scientific">Loktanella salsilacus</name>
    <dbReference type="NCBI Taxonomy" id="195913"/>
    <lineage>
        <taxon>Bacteria</taxon>
        <taxon>Pseudomonadati</taxon>
        <taxon>Pseudomonadota</taxon>
        <taxon>Alphaproteobacteria</taxon>
        <taxon>Rhodobacterales</taxon>
        <taxon>Roseobacteraceae</taxon>
        <taxon>Loktanella</taxon>
    </lineage>
</organism>
<gene>
    <name evidence="6" type="ORF">SAMN04488004_103167</name>
</gene>
<dbReference type="AlphaFoldDB" id="A0A1I4D3W9"/>
<evidence type="ECO:0000256" key="3">
    <source>
        <dbReference type="ARBA" id="ARBA00022801"/>
    </source>
</evidence>
<sequence>MPADATPDQPFPARAQLPLKLRGGKTDVRGQFAALCWRRDAAGEVEVCLITSRRTKRWIVPKGWPMHKQTPAEAAATEAWEEAGLTGHPVDRCLGVFSYVKPLSNRTTPVVVMVYPLEVLQVASDWPEKAERKRKWFSRRKAASKLEEPALRRIVEAFDPDSL</sequence>
<dbReference type="GO" id="GO:1901907">
    <property type="term" value="P:diadenosine pentaphosphate catabolic process"/>
    <property type="evidence" value="ECO:0007669"/>
    <property type="project" value="TreeGrafter"/>
</dbReference>
<proteinExistence type="predicted"/>
<keyword evidence="3" id="KW-0378">Hydrolase</keyword>
<keyword evidence="7" id="KW-1185">Reference proteome</keyword>
<dbReference type="GO" id="GO:0034432">
    <property type="term" value="F:bis(5'-adenosyl)-pentaphosphatase activity"/>
    <property type="evidence" value="ECO:0007669"/>
    <property type="project" value="TreeGrafter"/>
</dbReference>
<evidence type="ECO:0000256" key="2">
    <source>
        <dbReference type="ARBA" id="ARBA00022723"/>
    </source>
</evidence>
<dbReference type="CDD" id="cd04666">
    <property type="entry name" value="NUDIX_DIPP2_like_Nudt4"/>
    <property type="match status" value="1"/>
</dbReference>
<dbReference type="OrthoDB" id="7066910at2"/>
<dbReference type="GO" id="GO:0071543">
    <property type="term" value="P:diphosphoinositol polyphosphate metabolic process"/>
    <property type="evidence" value="ECO:0007669"/>
    <property type="project" value="TreeGrafter"/>
</dbReference>
<evidence type="ECO:0000313" key="6">
    <source>
        <dbReference type="EMBL" id="SFK87510.1"/>
    </source>
</evidence>
<dbReference type="InterPro" id="IPR015797">
    <property type="entry name" value="NUDIX_hydrolase-like_dom_sf"/>
</dbReference>
<dbReference type="GeneID" id="97892237"/>
<dbReference type="InterPro" id="IPR047198">
    <property type="entry name" value="DDP-like_NUDIX"/>
</dbReference>
<reference evidence="6 7" key="1">
    <citation type="submission" date="2016-10" db="EMBL/GenBank/DDBJ databases">
        <authorList>
            <person name="de Groot N.N."/>
        </authorList>
    </citation>
    <scope>NUCLEOTIDE SEQUENCE [LARGE SCALE GENOMIC DNA]</scope>
    <source>
        <strain evidence="6 7">DSM 16199</strain>
    </source>
</reference>
<dbReference type="PANTHER" id="PTHR12629">
    <property type="entry name" value="DIPHOSPHOINOSITOL POLYPHOSPHATE PHOSPHOHYDROLASE"/>
    <property type="match status" value="1"/>
</dbReference>
<dbReference type="GO" id="GO:1901909">
    <property type="term" value="P:diadenosine hexaphosphate catabolic process"/>
    <property type="evidence" value="ECO:0007669"/>
    <property type="project" value="TreeGrafter"/>
</dbReference>
<dbReference type="Gene3D" id="3.90.79.10">
    <property type="entry name" value="Nucleoside Triphosphate Pyrophosphohydrolase"/>
    <property type="match status" value="1"/>
</dbReference>
<dbReference type="GO" id="GO:1901911">
    <property type="term" value="P:adenosine 5'-(hexahydrogen pentaphosphate) catabolic process"/>
    <property type="evidence" value="ECO:0007669"/>
    <property type="project" value="TreeGrafter"/>
</dbReference>
<accession>A0A1I4D3W9</accession>
<evidence type="ECO:0000256" key="1">
    <source>
        <dbReference type="ARBA" id="ARBA00001946"/>
    </source>
</evidence>